<dbReference type="EMBL" id="CAAALY010019549">
    <property type="protein sequence ID" value="VEL13967.1"/>
    <property type="molecule type" value="Genomic_DNA"/>
</dbReference>
<comment type="similarity">
    <text evidence="3">Belongs to the ligand-gated ion channel (TC 1.A.9) family.</text>
</comment>
<dbReference type="GO" id="GO:0005230">
    <property type="term" value="F:extracellular ligand-gated monoatomic ion channel activity"/>
    <property type="evidence" value="ECO:0007669"/>
    <property type="project" value="InterPro"/>
</dbReference>
<feature type="non-terminal residue" evidence="5">
    <location>
        <position position="243"/>
    </location>
</feature>
<keyword evidence="3" id="KW-0407">Ion channel</keyword>
<dbReference type="PROSITE" id="PS00236">
    <property type="entry name" value="NEUROTR_ION_CHANNEL"/>
    <property type="match status" value="1"/>
</dbReference>
<accession>A0A3S5CE82</accession>
<dbReference type="InterPro" id="IPR036734">
    <property type="entry name" value="Neur_chan_lig-bd_sf"/>
</dbReference>
<evidence type="ECO:0000259" key="4">
    <source>
        <dbReference type="Pfam" id="PF02931"/>
    </source>
</evidence>
<sequence length="243" mass="28146">MLEYIAWNLSTRRGEMWMLCHAPAGLSCLFGLQLSMLILLALLDYSCRSHALSSPCDESLNTTSTRAEIMRRMFCYYQSHETPNDADHSATIVTIYMDIKAITSVDVRKMEYTTDFLLRQSWVDPRLAWDHDAIFKNYTKTIASPILKESLWLPDLFFRNGKEGRLHTMTNNNYLIRIKPNGEVLYSQKITMRFSCQMDLLRFPMDAQECYMDIGSYGYTLNQLRFQWLSGSNDTPPVSLPKG</sequence>
<reference evidence="5" key="1">
    <citation type="submission" date="2018-11" db="EMBL/GenBank/DDBJ databases">
        <authorList>
            <consortium name="Pathogen Informatics"/>
        </authorList>
    </citation>
    <scope>NUCLEOTIDE SEQUENCE</scope>
</reference>
<comment type="caution">
    <text evidence="5">The sequence shown here is derived from an EMBL/GenBank/DDBJ whole genome shotgun (WGS) entry which is preliminary data.</text>
</comment>
<keyword evidence="6" id="KW-1185">Reference proteome</keyword>
<gene>
    <name evidence="5" type="ORF">PXEA_LOCUS7407</name>
</gene>
<evidence type="ECO:0000256" key="1">
    <source>
        <dbReference type="ARBA" id="ARBA00004141"/>
    </source>
</evidence>
<dbReference type="SUPFAM" id="SSF63712">
    <property type="entry name" value="Nicotinic receptor ligand binding domain-like"/>
    <property type="match status" value="1"/>
</dbReference>
<evidence type="ECO:0000256" key="2">
    <source>
        <dbReference type="ARBA" id="ARBA00023136"/>
    </source>
</evidence>
<dbReference type="PANTHER" id="PTHR18945">
    <property type="entry name" value="NEUROTRANSMITTER GATED ION CHANNEL"/>
    <property type="match status" value="1"/>
</dbReference>
<evidence type="ECO:0000313" key="6">
    <source>
        <dbReference type="Proteomes" id="UP000784294"/>
    </source>
</evidence>
<dbReference type="Pfam" id="PF02931">
    <property type="entry name" value="Neur_chan_LBD"/>
    <property type="match status" value="1"/>
</dbReference>
<dbReference type="Proteomes" id="UP000784294">
    <property type="component" value="Unassembled WGS sequence"/>
</dbReference>
<keyword evidence="3" id="KW-0406">Ion transport</keyword>
<organism evidence="5 6">
    <name type="scientific">Protopolystoma xenopodis</name>
    <dbReference type="NCBI Taxonomy" id="117903"/>
    <lineage>
        <taxon>Eukaryota</taxon>
        <taxon>Metazoa</taxon>
        <taxon>Spiralia</taxon>
        <taxon>Lophotrochozoa</taxon>
        <taxon>Platyhelminthes</taxon>
        <taxon>Monogenea</taxon>
        <taxon>Polyopisthocotylea</taxon>
        <taxon>Polystomatidea</taxon>
        <taxon>Polystomatidae</taxon>
        <taxon>Protopolystoma</taxon>
    </lineage>
</organism>
<keyword evidence="3" id="KW-0813">Transport</keyword>
<dbReference type="CDD" id="cd18987">
    <property type="entry name" value="LGIC_ECD_anion"/>
    <property type="match status" value="1"/>
</dbReference>
<dbReference type="InterPro" id="IPR006201">
    <property type="entry name" value="Neur_channel"/>
</dbReference>
<keyword evidence="2" id="KW-0472">Membrane</keyword>
<proteinExistence type="inferred from homology"/>
<name>A0A3S5CE82_9PLAT</name>
<evidence type="ECO:0000313" key="5">
    <source>
        <dbReference type="EMBL" id="VEL13967.1"/>
    </source>
</evidence>
<dbReference type="GO" id="GO:0004888">
    <property type="term" value="F:transmembrane signaling receptor activity"/>
    <property type="evidence" value="ECO:0007669"/>
    <property type="project" value="InterPro"/>
</dbReference>
<dbReference type="InterPro" id="IPR018000">
    <property type="entry name" value="Neurotransmitter_ion_chnl_CS"/>
</dbReference>
<dbReference type="AlphaFoldDB" id="A0A3S5CE82"/>
<dbReference type="Gene3D" id="2.70.170.10">
    <property type="entry name" value="Neurotransmitter-gated ion-channel ligand-binding domain"/>
    <property type="match status" value="1"/>
</dbReference>
<dbReference type="GO" id="GO:0016020">
    <property type="term" value="C:membrane"/>
    <property type="evidence" value="ECO:0007669"/>
    <property type="project" value="UniProtKB-SubCell"/>
</dbReference>
<protein>
    <recommendedName>
        <fullName evidence="4">Neurotransmitter-gated ion-channel ligand-binding domain-containing protein</fullName>
    </recommendedName>
</protein>
<dbReference type="OrthoDB" id="407674at2759"/>
<dbReference type="InterPro" id="IPR006202">
    <property type="entry name" value="Neur_chan_lig-bd"/>
</dbReference>
<comment type="subcellular location">
    <subcellularLocation>
        <location evidence="1">Membrane</location>
        <topology evidence="1">Multi-pass membrane protein</topology>
    </subcellularLocation>
</comment>
<dbReference type="PRINTS" id="PR00252">
    <property type="entry name" value="NRIONCHANNEL"/>
</dbReference>
<evidence type="ECO:0000256" key="3">
    <source>
        <dbReference type="RuleBase" id="RU000687"/>
    </source>
</evidence>
<feature type="domain" description="Neurotransmitter-gated ion-channel ligand-binding" evidence="4">
    <location>
        <begin position="68"/>
        <end position="232"/>
    </location>
</feature>